<dbReference type="AlphaFoldDB" id="A0A6A6JK20"/>
<evidence type="ECO:0000259" key="1">
    <source>
        <dbReference type="PROSITE" id="PS50097"/>
    </source>
</evidence>
<dbReference type="RefSeq" id="XP_033652768.1">
    <property type="nucleotide sequence ID" value="XM_033803108.1"/>
</dbReference>
<dbReference type="Proteomes" id="UP000800097">
    <property type="component" value="Unassembled WGS sequence"/>
</dbReference>
<reference evidence="2" key="1">
    <citation type="journal article" date="2020" name="Stud. Mycol.">
        <title>101 Dothideomycetes genomes: a test case for predicting lifestyles and emergence of pathogens.</title>
        <authorList>
            <person name="Haridas S."/>
            <person name="Albert R."/>
            <person name="Binder M."/>
            <person name="Bloem J."/>
            <person name="Labutti K."/>
            <person name="Salamov A."/>
            <person name="Andreopoulos B."/>
            <person name="Baker S."/>
            <person name="Barry K."/>
            <person name="Bills G."/>
            <person name="Bluhm B."/>
            <person name="Cannon C."/>
            <person name="Castanera R."/>
            <person name="Culley D."/>
            <person name="Daum C."/>
            <person name="Ezra D."/>
            <person name="Gonzalez J."/>
            <person name="Henrissat B."/>
            <person name="Kuo A."/>
            <person name="Liang C."/>
            <person name="Lipzen A."/>
            <person name="Lutzoni F."/>
            <person name="Magnuson J."/>
            <person name="Mondo S."/>
            <person name="Nolan M."/>
            <person name="Ohm R."/>
            <person name="Pangilinan J."/>
            <person name="Park H.-J."/>
            <person name="Ramirez L."/>
            <person name="Alfaro M."/>
            <person name="Sun H."/>
            <person name="Tritt A."/>
            <person name="Yoshinaga Y."/>
            <person name="Zwiers L.-H."/>
            <person name="Turgeon B."/>
            <person name="Goodwin S."/>
            <person name="Spatafora J."/>
            <person name="Crous P."/>
            <person name="Grigoriev I."/>
        </authorList>
    </citation>
    <scope>NUCLEOTIDE SEQUENCE</scope>
    <source>
        <strain evidence="2">CBS 379.55</strain>
    </source>
</reference>
<keyword evidence="3" id="KW-1185">Reference proteome</keyword>
<dbReference type="EMBL" id="ML986498">
    <property type="protein sequence ID" value="KAF2275229.1"/>
    <property type="molecule type" value="Genomic_DNA"/>
</dbReference>
<dbReference type="OrthoDB" id="6359816at2759"/>
<gene>
    <name evidence="2" type="ORF">EI97DRAFT_81740</name>
</gene>
<dbReference type="PANTHER" id="PTHR47843">
    <property type="entry name" value="BTB DOMAIN-CONTAINING PROTEIN-RELATED"/>
    <property type="match status" value="1"/>
</dbReference>
<protein>
    <recommendedName>
        <fullName evidence="1">BTB domain-containing protein</fullName>
    </recommendedName>
</protein>
<accession>A0A6A6JK20</accession>
<dbReference type="PROSITE" id="PS50097">
    <property type="entry name" value="BTB"/>
    <property type="match status" value="1"/>
</dbReference>
<evidence type="ECO:0000313" key="2">
    <source>
        <dbReference type="EMBL" id="KAF2275229.1"/>
    </source>
</evidence>
<feature type="domain" description="BTB" evidence="1">
    <location>
        <begin position="22"/>
        <end position="91"/>
    </location>
</feature>
<dbReference type="PANTHER" id="PTHR47843:SF5">
    <property type="entry name" value="BTB_POZ DOMAIN PROTEIN"/>
    <property type="match status" value="1"/>
</dbReference>
<organism evidence="2 3">
    <name type="scientific">Westerdykella ornata</name>
    <dbReference type="NCBI Taxonomy" id="318751"/>
    <lineage>
        <taxon>Eukaryota</taxon>
        <taxon>Fungi</taxon>
        <taxon>Dikarya</taxon>
        <taxon>Ascomycota</taxon>
        <taxon>Pezizomycotina</taxon>
        <taxon>Dothideomycetes</taxon>
        <taxon>Pleosporomycetidae</taxon>
        <taxon>Pleosporales</taxon>
        <taxon>Sporormiaceae</taxon>
        <taxon>Westerdykella</taxon>
    </lineage>
</organism>
<dbReference type="CDD" id="cd18186">
    <property type="entry name" value="BTB_POZ_ZBTB_KLHL-like"/>
    <property type="match status" value="1"/>
</dbReference>
<dbReference type="Gene3D" id="3.30.710.10">
    <property type="entry name" value="Potassium Channel Kv1.1, Chain A"/>
    <property type="match status" value="1"/>
</dbReference>
<dbReference type="SUPFAM" id="SSF54695">
    <property type="entry name" value="POZ domain"/>
    <property type="match status" value="1"/>
</dbReference>
<sequence length="320" mass="35527">MAADHKNYIRDLSEYLTAGNLSDLTVTFGEKRWQIHKALACCHSKWFHKALTAGFKETISGEINLHDDPEFANALDCMVSYFYNAGYHASKYDTSASLLHAQVAVIADKYDCPTLYKLAKTSFAKSMIAMQSDDWVTIAAFIYDYTTTEVPTHVELRKLVVAATTDGSIVSTSMLQDKGVVELLRSNADLATDLLLMRKSILATSTFSVVTVVIMCTLDLKIALIWGNSVSACRADIAGSARSESQQRPHKTHFKSSFRGLSVVPSARVFTPSSLSRRLVLDWRPESAKQHLQRTGLHTWIRSHPAFLLSIALSRKLCTA</sequence>
<dbReference type="InterPro" id="IPR000210">
    <property type="entry name" value="BTB/POZ_dom"/>
</dbReference>
<dbReference type="GeneID" id="54556283"/>
<dbReference type="Pfam" id="PF00651">
    <property type="entry name" value="BTB"/>
    <property type="match status" value="1"/>
</dbReference>
<name>A0A6A6JK20_WESOR</name>
<dbReference type="InterPro" id="IPR011333">
    <property type="entry name" value="SKP1/BTB/POZ_sf"/>
</dbReference>
<evidence type="ECO:0000313" key="3">
    <source>
        <dbReference type="Proteomes" id="UP000800097"/>
    </source>
</evidence>
<proteinExistence type="predicted"/>